<comment type="similarity">
    <text evidence="1">Belongs to the ATP-dependent AMP-binding enzyme family.</text>
</comment>
<reference evidence="5 6" key="1">
    <citation type="journal article" date="2019" name="Fungal Biol. Biotechnol.">
        <title>Draft genome sequence of fastidious pathogen Ceratobasidium theobromae, which causes vascular-streak dieback in Theobroma cacao.</title>
        <authorList>
            <person name="Ali S.S."/>
            <person name="Asman A."/>
            <person name="Shao J."/>
            <person name="Firmansyah A.P."/>
            <person name="Susilo A.W."/>
            <person name="Rosmana A."/>
            <person name="McMahon P."/>
            <person name="Junaid M."/>
            <person name="Guest D."/>
            <person name="Kheng T.Y."/>
            <person name="Meinhardt L.W."/>
            <person name="Bailey B.A."/>
        </authorList>
    </citation>
    <scope>NUCLEOTIDE SEQUENCE [LARGE SCALE GENOMIC DNA]</scope>
    <source>
        <strain evidence="5 6">CT2</strain>
    </source>
</reference>
<gene>
    <name evidence="5" type="ORF">CTheo_5347</name>
</gene>
<evidence type="ECO:0000259" key="4">
    <source>
        <dbReference type="Pfam" id="PF00501"/>
    </source>
</evidence>
<dbReference type="GO" id="GO:0031956">
    <property type="term" value="F:medium-chain fatty acid-CoA ligase activity"/>
    <property type="evidence" value="ECO:0007669"/>
    <property type="project" value="TreeGrafter"/>
</dbReference>
<feature type="region of interest" description="Disordered" evidence="3">
    <location>
        <begin position="172"/>
        <end position="194"/>
    </location>
</feature>
<dbReference type="PANTHER" id="PTHR43201:SF5">
    <property type="entry name" value="MEDIUM-CHAIN ACYL-COA LIGASE ACSF2, MITOCHONDRIAL"/>
    <property type="match status" value="1"/>
</dbReference>
<protein>
    <recommendedName>
        <fullName evidence="4">AMP-dependent synthetase/ligase domain-containing protein</fullName>
    </recommendedName>
</protein>
<dbReference type="InterPro" id="IPR042099">
    <property type="entry name" value="ANL_N_sf"/>
</dbReference>
<dbReference type="SUPFAM" id="SSF56801">
    <property type="entry name" value="Acetyl-CoA synthetase-like"/>
    <property type="match status" value="1"/>
</dbReference>
<comment type="caution">
    <text evidence="5">The sequence shown here is derived from an EMBL/GenBank/DDBJ whole genome shotgun (WGS) entry which is preliminary data.</text>
</comment>
<keyword evidence="6" id="KW-1185">Reference proteome</keyword>
<keyword evidence="2" id="KW-0436">Ligase</keyword>
<proteinExistence type="inferred from homology"/>
<dbReference type="Proteomes" id="UP000383932">
    <property type="component" value="Unassembled WGS sequence"/>
</dbReference>
<sequence>MAYRSPYSGPHPSDPLTEGELSLLLAVPRAAQNTPNATLFRLPLGPDPALGWIHVTCAETYRIVSRLAAIWSSRLAEILGGLSGEPKVGPGTTVCLLVDPPVHSIFHFLALWSLGCTVQYMATNVDPEVVDVSLRQSGCKVVIYSSEHSAWAMNRKEQLKGQLGLVELPEEEHAPRIAQTEKERKVEPSPWPEPQRPTPALIIHSSATTGTPKLLQFSLYYYTIGLPFNCQSYLALAHPQAYRTKTPYTHPRLVLTHPFWQSYHRFFFIHLCTATPMAFAHVPRAQELSYEVLLSWGRSFDVGAVVCPAIYFRNMPPRTLEENADFFRSLYSITVSGSAVDEHLSAQFEKHGLAISNEFGQSEITRLMAASRAPFMHLRPFPDVPPPLVYPISDPNPDGSRQVQLWYSISSSPFIAHLAVEGGVPLKLEPFPGQGPHHGELALNWGDVFLQVQTGSAGSSKTAYVHIGRTDDFIRLGGTGQGNLNASVYELELWPVIQSRLGATTRTGGWIVDAIQLFGGNMACTALVVQLRRTSQGEVAEMDAGIVRELAGAVEEVNGKLKYGKNTRVHPGKRMLVVALGGGVYGSGAERLADARPQLMMTHKRTLQRWRNIQVFKPWLDGLEFDEP</sequence>
<dbReference type="EMBL" id="SSOP01000117">
    <property type="protein sequence ID" value="KAB5591202.1"/>
    <property type="molecule type" value="Genomic_DNA"/>
</dbReference>
<dbReference type="Gene3D" id="3.40.50.12780">
    <property type="entry name" value="N-terminal domain of ligase-like"/>
    <property type="match status" value="1"/>
</dbReference>
<feature type="domain" description="AMP-dependent synthetase/ligase" evidence="4">
    <location>
        <begin position="30"/>
        <end position="370"/>
    </location>
</feature>
<evidence type="ECO:0000256" key="1">
    <source>
        <dbReference type="ARBA" id="ARBA00006432"/>
    </source>
</evidence>
<dbReference type="Pfam" id="PF00501">
    <property type="entry name" value="AMP-binding"/>
    <property type="match status" value="1"/>
</dbReference>
<dbReference type="OrthoDB" id="3220340at2759"/>
<accession>A0A5N5QHH6</accession>
<dbReference type="GO" id="GO:0006631">
    <property type="term" value="P:fatty acid metabolic process"/>
    <property type="evidence" value="ECO:0007669"/>
    <property type="project" value="TreeGrafter"/>
</dbReference>
<evidence type="ECO:0000313" key="5">
    <source>
        <dbReference type="EMBL" id="KAB5591202.1"/>
    </source>
</evidence>
<evidence type="ECO:0000256" key="2">
    <source>
        <dbReference type="ARBA" id="ARBA00022598"/>
    </source>
</evidence>
<evidence type="ECO:0000256" key="3">
    <source>
        <dbReference type="SAM" id="MobiDB-lite"/>
    </source>
</evidence>
<dbReference type="PANTHER" id="PTHR43201">
    <property type="entry name" value="ACYL-COA SYNTHETASE"/>
    <property type="match status" value="1"/>
</dbReference>
<dbReference type="InterPro" id="IPR000873">
    <property type="entry name" value="AMP-dep_synth/lig_dom"/>
</dbReference>
<feature type="compositionally biased region" description="Basic and acidic residues" evidence="3">
    <location>
        <begin position="172"/>
        <end position="187"/>
    </location>
</feature>
<organism evidence="5 6">
    <name type="scientific">Ceratobasidium theobromae</name>
    <dbReference type="NCBI Taxonomy" id="1582974"/>
    <lineage>
        <taxon>Eukaryota</taxon>
        <taxon>Fungi</taxon>
        <taxon>Dikarya</taxon>
        <taxon>Basidiomycota</taxon>
        <taxon>Agaricomycotina</taxon>
        <taxon>Agaricomycetes</taxon>
        <taxon>Cantharellales</taxon>
        <taxon>Ceratobasidiaceae</taxon>
        <taxon>Ceratobasidium</taxon>
    </lineage>
</organism>
<name>A0A5N5QHH6_9AGAM</name>
<dbReference type="AlphaFoldDB" id="A0A5N5QHH6"/>
<evidence type="ECO:0000313" key="6">
    <source>
        <dbReference type="Proteomes" id="UP000383932"/>
    </source>
</evidence>